<accession>A0A2Z7BM36</accession>
<sequence length="131" mass="14676">MEAPIKILSRYLDSYVRNMSTSGAHVFYGSSLSCPTPQVGSLPRNAGMRSFESGYLRRSIHMSRQGEAAPAPRSQSGRIGRMDERKLREFGVSHVPKVVRPKSLRATPTRRRKIASVDDGDFMSAAKYKRM</sequence>
<dbReference type="PROSITE" id="PS51257">
    <property type="entry name" value="PROKAR_LIPOPROTEIN"/>
    <property type="match status" value="1"/>
</dbReference>
<keyword evidence="3" id="KW-1185">Reference proteome</keyword>
<evidence type="ECO:0000313" key="3">
    <source>
        <dbReference type="Proteomes" id="UP000250235"/>
    </source>
</evidence>
<name>A0A2Z7BM36_9LAMI</name>
<dbReference type="EMBL" id="KV006335">
    <property type="protein sequence ID" value="KZV33011.1"/>
    <property type="molecule type" value="Genomic_DNA"/>
</dbReference>
<dbReference type="Proteomes" id="UP000250235">
    <property type="component" value="Unassembled WGS sequence"/>
</dbReference>
<evidence type="ECO:0000313" key="2">
    <source>
        <dbReference type="EMBL" id="KZV33011.1"/>
    </source>
</evidence>
<dbReference type="AlphaFoldDB" id="A0A2Z7BM36"/>
<gene>
    <name evidence="2" type="ORF">F511_23184</name>
</gene>
<dbReference type="OrthoDB" id="694638at2759"/>
<reference evidence="2 3" key="1">
    <citation type="journal article" date="2015" name="Proc. Natl. Acad. Sci. U.S.A.">
        <title>The resurrection genome of Boea hygrometrica: A blueprint for survival of dehydration.</title>
        <authorList>
            <person name="Xiao L."/>
            <person name="Yang G."/>
            <person name="Zhang L."/>
            <person name="Yang X."/>
            <person name="Zhao S."/>
            <person name="Ji Z."/>
            <person name="Zhou Q."/>
            <person name="Hu M."/>
            <person name="Wang Y."/>
            <person name="Chen M."/>
            <person name="Xu Y."/>
            <person name="Jin H."/>
            <person name="Xiao X."/>
            <person name="Hu G."/>
            <person name="Bao F."/>
            <person name="Hu Y."/>
            <person name="Wan P."/>
            <person name="Li L."/>
            <person name="Deng X."/>
            <person name="Kuang T."/>
            <person name="Xiang C."/>
            <person name="Zhu J.K."/>
            <person name="Oliver M.J."/>
            <person name="He Y."/>
        </authorList>
    </citation>
    <scope>NUCLEOTIDE SEQUENCE [LARGE SCALE GENOMIC DNA]</scope>
    <source>
        <strain evidence="3">cv. XS01</strain>
    </source>
</reference>
<feature type="region of interest" description="Disordered" evidence="1">
    <location>
        <begin position="61"/>
        <end position="83"/>
    </location>
</feature>
<evidence type="ECO:0000256" key="1">
    <source>
        <dbReference type="SAM" id="MobiDB-lite"/>
    </source>
</evidence>
<protein>
    <submittedName>
        <fullName evidence="2">Uncharacterized protein</fullName>
    </submittedName>
</protein>
<organism evidence="2 3">
    <name type="scientific">Dorcoceras hygrometricum</name>
    <dbReference type="NCBI Taxonomy" id="472368"/>
    <lineage>
        <taxon>Eukaryota</taxon>
        <taxon>Viridiplantae</taxon>
        <taxon>Streptophyta</taxon>
        <taxon>Embryophyta</taxon>
        <taxon>Tracheophyta</taxon>
        <taxon>Spermatophyta</taxon>
        <taxon>Magnoliopsida</taxon>
        <taxon>eudicotyledons</taxon>
        <taxon>Gunneridae</taxon>
        <taxon>Pentapetalae</taxon>
        <taxon>asterids</taxon>
        <taxon>lamiids</taxon>
        <taxon>Lamiales</taxon>
        <taxon>Gesneriaceae</taxon>
        <taxon>Didymocarpoideae</taxon>
        <taxon>Trichosporeae</taxon>
        <taxon>Loxocarpinae</taxon>
        <taxon>Dorcoceras</taxon>
    </lineage>
</organism>
<proteinExistence type="predicted"/>